<name>A0A0H3B0Z2_YERPY</name>
<evidence type="ECO:0000313" key="1">
    <source>
        <dbReference type="EMBL" id="ACA67529.1"/>
    </source>
</evidence>
<reference evidence="1" key="1">
    <citation type="submission" date="2008-02" db="EMBL/GenBank/DDBJ databases">
        <title>Complete sequence of Yersinia pseudotuberculosis YPIII.</title>
        <authorList>
            <consortium name="US DOE Joint Genome Institute"/>
            <person name="Challacombe J.F."/>
            <person name="Bruce D."/>
            <person name="Detter J.C."/>
            <person name="Green L."/>
            <person name="Land M."/>
            <person name="Munk C."/>
            <person name="Lindler L.E."/>
            <person name="Nikolich M.P."/>
            <person name="Brettin T."/>
        </authorList>
    </citation>
    <scope>NUCLEOTIDE SEQUENCE</scope>
    <source>
        <strain evidence="1">YPIII</strain>
    </source>
</reference>
<protein>
    <submittedName>
        <fullName evidence="1">Uncharacterized protein</fullName>
    </submittedName>
</protein>
<organism evidence="1">
    <name type="scientific">Yersinia pseudotuberculosis serotype O:3 (strain YPIII)</name>
    <dbReference type="NCBI Taxonomy" id="502800"/>
    <lineage>
        <taxon>Bacteria</taxon>
        <taxon>Pseudomonadati</taxon>
        <taxon>Pseudomonadota</taxon>
        <taxon>Gammaproteobacteria</taxon>
        <taxon>Enterobacterales</taxon>
        <taxon>Yersiniaceae</taxon>
        <taxon>Yersinia</taxon>
    </lineage>
</organism>
<gene>
    <name evidence="1" type="ordered locus">YPK_1231</name>
</gene>
<dbReference type="RefSeq" id="WP_012303818.1">
    <property type="nucleotide sequence ID" value="NZ_CP009792.1"/>
</dbReference>
<dbReference type="PATRIC" id="fig|502800.11.peg.1866"/>
<dbReference type="Pfam" id="PF22755">
    <property type="entry name" value="E217_gp28"/>
    <property type="match status" value="1"/>
</dbReference>
<dbReference type="AlphaFoldDB" id="A0A0H3B0Z2"/>
<proteinExistence type="predicted"/>
<dbReference type="EMBL" id="CP000950">
    <property type="protein sequence ID" value="ACA67529.1"/>
    <property type="molecule type" value="Genomic_DNA"/>
</dbReference>
<dbReference type="InterPro" id="IPR054441">
    <property type="entry name" value="Gp28-like"/>
</dbReference>
<accession>A0A0H3B0Z2</accession>
<sequence>MIPGINLLNVALGVIGSQPVVYFRDSGQRETLANGNLKTVFEEGKSILSGSVQAVPKEKVIRQGLEESFDYVEWFVSLSVIGDERDYSGDEIKWNGKRWKVGSVEDWSAQDGWCVAVCQEVKIKRVR</sequence>
<dbReference type="KEGG" id="ypy:YPK_1231"/>